<organism evidence="1 2">
    <name type="scientific">Ectopseudomonas oleovorans</name>
    <name type="common">Pseudomonas oleovorans</name>
    <dbReference type="NCBI Taxonomy" id="301"/>
    <lineage>
        <taxon>Bacteria</taxon>
        <taxon>Pseudomonadati</taxon>
        <taxon>Pseudomonadota</taxon>
        <taxon>Gammaproteobacteria</taxon>
        <taxon>Pseudomonadales</taxon>
        <taxon>Pseudomonadaceae</taxon>
        <taxon>Ectopseudomonas</taxon>
    </lineage>
</organism>
<dbReference type="EMBL" id="QRDL01000002">
    <property type="protein sequence ID" value="RED06952.1"/>
    <property type="molecule type" value="Genomic_DNA"/>
</dbReference>
<comment type="caution">
    <text evidence="1">The sequence shown here is derived from an EMBL/GenBank/DDBJ whole genome shotgun (WGS) entry which is preliminary data.</text>
</comment>
<gene>
    <name evidence="1" type="ORF">DFO60_1458</name>
</gene>
<reference evidence="1 2" key="1">
    <citation type="submission" date="2018-07" db="EMBL/GenBank/DDBJ databases">
        <title>Genome sequencing of rice bacterial endophytes.</title>
        <authorList>
            <person name="Venturi V."/>
        </authorList>
    </citation>
    <scope>NUCLEOTIDE SEQUENCE [LARGE SCALE GENOMIC DNA]</scope>
    <source>
        <strain evidence="1 2">AG1002</strain>
    </source>
</reference>
<name>A0A3D9EUV8_ECTOL</name>
<proteinExistence type="predicted"/>
<dbReference type="RefSeq" id="WP_115945793.1">
    <property type="nucleotide sequence ID" value="NZ_QRDL01000002.1"/>
</dbReference>
<dbReference type="AlphaFoldDB" id="A0A3D9EUV8"/>
<accession>A0A3D9EUV8</accession>
<sequence>MASRTVEELFDRVEQFAVLLAAAEDGADTDWEIQFTTDIRDQFKRYGAHTYLSDAQLQSLNKIAHQ</sequence>
<evidence type="ECO:0000313" key="2">
    <source>
        <dbReference type="Proteomes" id="UP000256988"/>
    </source>
</evidence>
<protein>
    <submittedName>
        <fullName evidence="1">Uncharacterized protein</fullName>
    </submittedName>
</protein>
<dbReference type="Proteomes" id="UP000256988">
    <property type="component" value="Unassembled WGS sequence"/>
</dbReference>
<evidence type="ECO:0000313" key="1">
    <source>
        <dbReference type="EMBL" id="RED06952.1"/>
    </source>
</evidence>